<dbReference type="PANTHER" id="PTHR21082:SF4">
    <property type="entry name" value="PROTEIN INTURNED"/>
    <property type="match status" value="1"/>
</dbReference>
<dbReference type="InterPro" id="IPR039151">
    <property type="entry name" value="INTU"/>
</dbReference>
<feature type="region of interest" description="Disordered" evidence="1">
    <location>
        <begin position="86"/>
        <end position="112"/>
    </location>
</feature>
<protein>
    <recommendedName>
        <fullName evidence="2">CCZ1/INTU/HPS4 third Longin domain-containing protein</fullName>
    </recommendedName>
</protein>
<feature type="domain" description="CCZ1/INTU/HPS4 third Longin" evidence="2">
    <location>
        <begin position="149"/>
        <end position="284"/>
    </location>
</feature>
<keyword evidence="4" id="KW-1185">Reference proteome</keyword>
<evidence type="ECO:0000313" key="3">
    <source>
        <dbReference type="EMBL" id="CAL1526852.1"/>
    </source>
</evidence>
<dbReference type="GO" id="GO:0060271">
    <property type="term" value="P:cilium assembly"/>
    <property type="evidence" value="ECO:0007669"/>
    <property type="project" value="InterPro"/>
</dbReference>
<sequence length="289" mass="31488">MSSCCEEKLNSLTEGILLASAEQLCSLTSPRSRTLVRNGGQRPPLTPSKSASDNPFMLRSKSVDRIERESPSQNDLTGPVVMRRHGSKLSYGSNDSAGSSSSAGQSKGKGSRVSSIADLSGIVRSQSVLHIDLPHDVLSGARLSRGKDNTLFNYVYLESGEGILICPTEAELSEVHSNLQQEVIQNFCLSCQKIRPLFAQQVPKSDSSEIEPSLFSTSRLIDTSYIEAGVLFHCAFQSNIDRKQQVSSLGYWVIGRCWSSPSHQEMYVCCHESANQALVEMAFSIGFGT</sequence>
<dbReference type="Proteomes" id="UP001497497">
    <property type="component" value="Unassembled WGS sequence"/>
</dbReference>
<dbReference type="EMBL" id="CAXITT010000009">
    <property type="protein sequence ID" value="CAL1526852.1"/>
    <property type="molecule type" value="Genomic_DNA"/>
</dbReference>
<dbReference type="GO" id="GO:0005929">
    <property type="term" value="C:cilium"/>
    <property type="evidence" value="ECO:0007669"/>
    <property type="project" value="TreeGrafter"/>
</dbReference>
<evidence type="ECO:0000259" key="2">
    <source>
        <dbReference type="Pfam" id="PF19033"/>
    </source>
</evidence>
<dbReference type="GO" id="GO:0007399">
    <property type="term" value="P:nervous system development"/>
    <property type="evidence" value="ECO:0007669"/>
    <property type="project" value="TreeGrafter"/>
</dbReference>
<gene>
    <name evidence="3" type="ORF">GSLYS_00001029001</name>
</gene>
<proteinExistence type="predicted"/>
<dbReference type="PANTHER" id="PTHR21082">
    <property type="entry name" value="PROTEIN INTURNED"/>
    <property type="match status" value="1"/>
</dbReference>
<dbReference type="InterPro" id="IPR043989">
    <property type="entry name" value="CCZ1/INTU/HSP4_longin_3"/>
</dbReference>
<feature type="compositionally biased region" description="Low complexity" evidence="1">
    <location>
        <begin position="90"/>
        <end position="108"/>
    </location>
</feature>
<feature type="region of interest" description="Disordered" evidence="1">
    <location>
        <begin position="33"/>
        <end position="57"/>
    </location>
</feature>
<dbReference type="AlphaFoldDB" id="A0AAV2H247"/>
<reference evidence="3 4" key="1">
    <citation type="submission" date="2024-04" db="EMBL/GenBank/DDBJ databases">
        <authorList>
            <consortium name="Genoscope - CEA"/>
            <person name="William W."/>
        </authorList>
    </citation>
    <scope>NUCLEOTIDE SEQUENCE [LARGE SCALE GENOMIC DNA]</scope>
</reference>
<dbReference type="GO" id="GO:0001736">
    <property type="term" value="P:establishment of planar polarity"/>
    <property type="evidence" value="ECO:0007669"/>
    <property type="project" value="InterPro"/>
</dbReference>
<evidence type="ECO:0000256" key="1">
    <source>
        <dbReference type="SAM" id="MobiDB-lite"/>
    </source>
</evidence>
<organism evidence="3 4">
    <name type="scientific">Lymnaea stagnalis</name>
    <name type="common">Great pond snail</name>
    <name type="synonym">Helix stagnalis</name>
    <dbReference type="NCBI Taxonomy" id="6523"/>
    <lineage>
        <taxon>Eukaryota</taxon>
        <taxon>Metazoa</taxon>
        <taxon>Spiralia</taxon>
        <taxon>Lophotrochozoa</taxon>
        <taxon>Mollusca</taxon>
        <taxon>Gastropoda</taxon>
        <taxon>Heterobranchia</taxon>
        <taxon>Euthyneura</taxon>
        <taxon>Panpulmonata</taxon>
        <taxon>Hygrophila</taxon>
        <taxon>Lymnaeoidea</taxon>
        <taxon>Lymnaeidae</taxon>
        <taxon>Lymnaea</taxon>
    </lineage>
</organism>
<name>A0AAV2H247_LYMST</name>
<evidence type="ECO:0000313" key="4">
    <source>
        <dbReference type="Proteomes" id="UP001497497"/>
    </source>
</evidence>
<dbReference type="GO" id="GO:0005737">
    <property type="term" value="C:cytoplasm"/>
    <property type="evidence" value="ECO:0007669"/>
    <property type="project" value="TreeGrafter"/>
</dbReference>
<comment type="caution">
    <text evidence="3">The sequence shown here is derived from an EMBL/GenBank/DDBJ whole genome shotgun (WGS) entry which is preliminary data.</text>
</comment>
<accession>A0AAV2H247</accession>
<dbReference type="Pfam" id="PF19033">
    <property type="entry name" value="Intu_longin_3"/>
    <property type="match status" value="1"/>
</dbReference>
<dbReference type="GO" id="GO:0016192">
    <property type="term" value="P:vesicle-mediated transport"/>
    <property type="evidence" value="ECO:0007669"/>
    <property type="project" value="InterPro"/>
</dbReference>